<reference evidence="2" key="1">
    <citation type="submission" date="2020-05" db="EMBL/GenBank/DDBJ databases">
        <authorList>
            <person name="Chiriac C."/>
            <person name="Salcher M."/>
            <person name="Ghai R."/>
            <person name="Kavagutti S V."/>
        </authorList>
    </citation>
    <scope>NUCLEOTIDE SEQUENCE</scope>
</reference>
<evidence type="ECO:0000256" key="1">
    <source>
        <dbReference type="SAM" id="MobiDB-lite"/>
    </source>
</evidence>
<accession>A0A6J6AQB7</accession>
<dbReference type="EMBL" id="CAEUNJ010000073">
    <property type="protein sequence ID" value="CAB4372449.1"/>
    <property type="molecule type" value="Genomic_DNA"/>
</dbReference>
<feature type="compositionally biased region" description="Basic and acidic residues" evidence="1">
    <location>
        <begin position="39"/>
        <end position="51"/>
    </location>
</feature>
<name>A0A6J6AQB7_9ZZZZ</name>
<organism evidence="2">
    <name type="scientific">freshwater metagenome</name>
    <dbReference type="NCBI Taxonomy" id="449393"/>
    <lineage>
        <taxon>unclassified sequences</taxon>
        <taxon>metagenomes</taxon>
        <taxon>ecological metagenomes</taxon>
    </lineage>
</organism>
<sequence>MEVVSLHVPEQKVVALCPIDVKVGDCSRAGKGTVENEPIADHQTEAKRDYR</sequence>
<evidence type="ECO:0000313" key="2">
    <source>
        <dbReference type="EMBL" id="CAB4372449.1"/>
    </source>
</evidence>
<dbReference type="AlphaFoldDB" id="A0A6J6AQB7"/>
<feature type="region of interest" description="Disordered" evidence="1">
    <location>
        <begin position="30"/>
        <end position="51"/>
    </location>
</feature>
<protein>
    <submittedName>
        <fullName evidence="2">Unannotated protein</fullName>
    </submittedName>
</protein>
<proteinExistence type="predicted"/>
<gene>
    <name evidence="2" type="ORF">UFOPK4201_01493</name>
</gene>